<evidence type="ECO:0000313" key="1">
    <source>
        <dbReference type="EMBL" id="MBA2951296.1"/>
    </source>
</evidence>
<dbReference type="Proteomes" id="UP000545761">
    <property type="component" value="Unassembled WGS sequence"/>
</dbReference>
<dbReference type="AlphaFoldDB" id="A0A7W0DU26"/>
<gene>
    <name evidence="1" type="ORF">H1D24_37505</name>
</gene>
<comment type="caution">
    <text evidence="1">The sequence shown here is derived from an EMBL/GenBank/DDBJ whole genome shotgun (WGS) entry which is preliminary data.</text>
</comment>
<dbReference type="EMBL" id="JACEHE010000043">
    <property type="protein sequence ID" value="MBA2951296.1"/>
    <property type="molecule type" value="Genomic_DNA"/>
</dbReference>
<accession>A0A7W0DU26</accession>
<dbReference type="RefSeq" id="WP_181662216.1">
    <property type="nucleotide sequence ID" value="NZ_JACEHE010000043.1"/>
</dbReference>
<proteinExistence type="predicted"/>
<organism evidence="1 2">
    <name type="scientific">Streptomyces himalayensis subsp. himalayensis</name>
    <dbReference type="NCBI Taxonomy" id="2756131"/>
    <lineage>
        <taxon>Bacteria</taxon>
        <taxon>Bacillati</taxon>
        <taxon>Actinomycetota</taxon>
        <taxon>Actinomycetes</taxon>
        <taxon>Kitasatosporales</taxon>
        <taxon>Streptomycetaceae</taxon>
        <taxon>Streptomyces</taxon>
        <taxon>Streptomyces himalayensis</taxon>
    </lineage>
</organism>
<protein>
    <submittedName>
        <fullName evidence="1">Uncharacterized protein</fullName>
    </submittedName>
</protein>
<name>A0A7W0DU26_9ACTN</name>
<reference evidence="1 2" key="1">
    <citation type="submission" date="2020-07" db="EMBL/GenBank/DDBJ databases">
        <title>Streptomyces isolated from Indian soil.</title>
        <authorList>
            <person name="Mandal S."/>
            <person name="Maiti P.K."/>
        </authorList>
    </citation>
    <scope>NUCLEOTIDE SEQUENCE [LARGE SCALE GENOMIC DNA]</scope>
    <source>
        <strain evidence="1 2">PSKA28</strain>
    </source>
</reference>
<sequence length="45" mass="5045">MSEHVHVRLSQGMGVSEDGLLVEHSRCRCGATWTKVYEVEDGEPE</sequence>
<evidence type="ECO:0000313" key="2">
    <source>
        <dbReference type="Proteomes" id="UP000545761"/>
    </source>
</evidence>